<keyword evidence="1" id="KW-0560">Oxidoreductase</keyword>
<accession>A0A520LRH0</accession>
<proteinExistence type="predicted"/>
<dbReference type="PANTHER" id="PTHR43333">
    <property type="entry name" value="2-HACID_DH_C DOMAIN-CONTAINING PROTEIN"/>
    <property type="match status" value="1"/>
</dbReference>
<evidence type="ECO:0000313" key="4">
    <source>
        <dbReference type="EMBL" id="RZO11572.1"/>
    </source>
</evidence>
<evidence type="ECO:0000256" key="1">
    <source>
        <dbReference type="ARBA" id="ARBA00023002"/>
    </source>
</evidence>
<dbReference type="GO" id="GO:0016491">
    <property type="term" value="F:oxidoreductase activity"/>
    <property type="evidence" value="ECO:0007669"/>
    <property type="project" value="UniProtKB-KW"/>
</dbReference>
<dbReference type="PANTHER" id="PTHR43333:SF1">
    <property type="entry name" value="D-ISOMER SPECIFIC 2-HYDROXYACID DEHYDROGENASE NAD-BINDING DOMAIN-CONTAINING PROTEIN"/>
    <property type="match status" value="1"/>
</dbReference>
<dbReference type="Gene3D" id="3.40.50.720">
    <property type="entry name" value="NAD(P)-binding Rossmann-like Domain"/>
    <property type="match status" value="2"/>
</dbReference>
<sequence length="324" mass="36119">MRIIISKDNDKLYRSELLSFDPSMEIIALNPLDSTDPDWETLPESDALFMCYQFLFAARDNPKIHDALLSLAKRMKFLQSGFAGMDAPILQDVLKIENVHIANASSVYAIPIAHYVFSQILRWNKRIDHHIEYQQSKNWAPIAGDGELTNKTLVILGYGGIGSQVAKLGKAFGMRVTGIRRNPQDDEHADEVLGLDRFEELLPLTDYLVLSLPDSPQTRDIINADILEKLSNSAMIINVGRGTAINEEDLSDALNGEKIAAAALDTTKVEPLDASSSLWTAKNCFISAHDSAHSLLSLERAFELFFQNIKNIKNGDQIVNLYSE</sequence>
<evidence type="ECO:0000313" key="5">
    <source>
        <dbReference type="Proteomes" id="UP000319023"/>
    </source>
</evidence>
<name>A0A520LRH0_9GAMM</name>
<dbReference type="GO" id="GO:0051287">
    <property type="term" value="F:NAD binding"/>
    <property type="evidence" value="ECO:0007669"/>
    <property type="project" value="InterPro"/>
</dbReference>
<dbReference type="InterPro" id="IPR006140">
    <property type="entry name" value="D-isomer_DH_NAD-bd"/>
</dbReference>
<feature type="domain" description="D-isomer specific 2-hydroxyacid dehydrogenase NAD-binding" evidence="3">
    <location>
        <begin position="118"/>
        <end position="289"/>
    </location>
</feature>
<dbReference type="InterPro" id="IPR036291">
    <property type="entry name" value="NAD(P)-bd_dom_sf"/>
</dbReference>
<keyword evidence="2" id="KW-0520">NAD</keyword>
<dbReference type="AlphaFoldDB" id="A0A520LRH0"/>
<evidence type="ECO:0000259" key="3">
    <source>
        <dbReference type="Pfam" id="PF02826"/>
    </source>
</evidence>
<evidence type="ECO:0000256" key="2">
    <source>
        <dbReference type="ARBA" id="ARBA00023027"/>
    </source>
</evidence>
<dbReference type="Pfam" id="PF02826">
    <property type="entry name" value="2-Hacid_dh_C"/>
    <property type="match status" value="1"/>
</dbReference>
<reference evidence="4 5" key="1">
    <citation type="submission" date="2019-02" db="EMBL/GenBank/DDBJ databases">
        <title>Prokaryotic population dynamics and viral predation in marine succession experiment using metagenomics: the confinement effect.</title>
        <authorList>
            <person name="Haro-Moreno J.M."/>
            <person name="Rodriguez-Valera F."/>
            <person name="Lopez-Perez M."/>
        </authorList>
    </citation>
    <scope>NUCLEOTIDE SEQUENCE [LARGE SCALE GENOMIC DNA]</scope>
    <source>
        <strain evidence="4">MED-G168</strain>
    </source>
</reference>
<dbReference type="EMBL" id="SHBN01000041">
    <property type="protein sequence ID" value="RZO11572.1"/>
    <property type="molecule type" value="Genomic_DNA"/>
</dbReference>
<dbReference type="Proteomes" id="UP000319023">
    <property type="component" value="Unassembled WGS sequence"/>
</dbReference>
<organism evidence="4 5">
    <name type="scientific">SAR86 cluster bacterium</name>
    <dbReference type="NCBI Taxonomy" id="2030880"/>
    <lineage>
        <taxon>Bacteria</taxon>
        <taxon>Pseudomonadati</taxon>
        <taxon>Pseudomonadota</taxon>
        <taxon>Gammaproteobacteria</taxon>
        <taxon>SAR86 cluster</taxon>
    </lineage>
</organism>
<protein>
    <submittedName>
        <fullName evidence="4">D-2-hydroxyacid dehydrogenase</fullName>
    </submittedName>
</protein>
<dbReference type="CDD" id="cd05300">
    <property type="entry name" value="2-Hacid_dh_1"/>
    <property type="match status" value="1"/>
</dbReference>
<dbReference type="SUPFAM" id="SSF51735">
    <property type="entry name" value="NAD(P)-binding Rossmann-fold domains"/>
    <property type="match status" value="1"/>
</dbReference>
<comment type="caution">
    <text evidence="4">The sequence shown here is derived from an EMBL/GenBank/DDBJ whole genome shotgun (WGS) entry which is preliminary data.</text>
</comment>
<gene>
    <name evidence="4" type="ORF">EVB01_02450</name>
</gene>